<evidence type="ECO:0000313" key="4">
    <source>
        <dbReference type="Proteomes" id="UP000007801"/>
    </source>
</evidence>
<feature type="signal peptide" evidence="2">
    <location>
        <begin position="1"/>
        <end position="16"/>
    </location>
</feature>
<dbReference type="OrthoDB" id="8065733at2759"/>
<accession>A0A0P9BLV3</accession>
<feature type="compositionally biased region" description="Basic and acidic residues" evidence="1">
    <location>
        <begin position="253"/>
        <end position="271"/>
    </location>
</feature>
<name>A0A0P9BLV3_DROAN</name>
<evidence type="ECO:0000256" key="2">
    <source>
        <dbReference type="SAM" id="SignalP"/>
    </source>
</evidence>
<dbReference type="InParanoid" id="A0A0P9BLV3"/>
<gene>
    <name evidence="3" type="primary">Dana\GF26733</name>
    <name evidence="3" type="ORF">GF26733</name>
</gene>
<feature type="chain" id="PRO_5006155581" evidence="2">
    <location>
        <begin position="17"/>
        <end position="271"/>
    </location>
</feature>
<proteinExistence type="predicted"/>
<keyword evidence="4" id="KW-1185">Reference proteome</keyword>
<reference evidence="3 4" key="1">
    <citation type="journal article" date="2007" name="Nature">
        <title>Evolution of genes and genomes on the Drosophila phylogeny.</title>
        <authorList>
            <consortium name="Drosophila 12 Genomes Consortium"/>
            <person name="Clark A.G."/>
            <person name="Eisen M.B."/>
            <person name="Smith D.R."/>
            <person name="Bergman C.M."/>
            <person name="Oliver B."/>
            <person name="Markow T.A."/>
            <person name="Kaufman T.C."/>
            <person name="Kellis M."/>
            <person name="Gelbart W."/>
            <person name="Iyer V.N."/>
            <person name="Pollard D.A."/>
            <person name="Sackton T.B."/>
            <person name="Larracuente A.M."/>
            <person name="Singh N.D."/>
            <person name="Abad J.P."/>
            <person name="Abt D.N."/>
            <person name="Adryan B."/>
            <person name="Aguade M."/>
            <person name="Akashi H."/>
            <person name="Anderson W.W."/>
            <person name="Aquadro C.F."/>
            <person name="Ardell D.H."/>
            <person name="Arguello R."/>
            <person name="Artieri C.G."/>
            <person name="Barbash D.A."/>
            <person name="Barker D."/>
            <person name="Barsanti P."/>
            <person name="Batterham P."/>
            <person name="Batzoglou S."/>
            <person name="Begun D."/>
            <person name="Bhutkar A."/>
            <person name="Blanco E."/>
            <person name="Bosak S.A."/>
            <person name="Bradley R.K."/>
            <person name="Brand A.D."/>
            <person name="Brent M.R."/>
            <person name="Brooks A.N."/>
            <person name="Brown R.H."/>
            <person name="Butlin R.K."/>
            <person name="Caggese C."/>
            <person name="Calvi B.R."/>
            <person name="Bernardo de Carvalho A."/>
            <person name="Caspi A."/>
            <person name="Castrezana S."/>
            <person name="Celniker S.E."/>
            <person name="Chang J.L."/>
            <person name="Chapple C."/>
            <person name="Chatterji S."/>
            <person name="Chinwalla A."/>
            <person name="Civetta A."/>
            <person name="Clifton S.W."/>
            <person name="Comeron J.M."/>
            <person name="Costello J.C."/>
            <person name="Coyne J.A."/>
            <person name="Daub J."/>
            <person name="David R.G."/>
            <person name="Delcher A.L."/>
            <person name="Delehaunty K."/>
            <person name="Do C.B."/>
            <person name="Ebling H."/>
            <person name="Edwards K."/>
            <person name="Eickbush T."/>
            <person name="Evans J.D."/>
            <person name="Filipski A."/>
            <person name="Findeiss S."/>
            <person name="Freyhult E."/>
            <person name="Fulton L."/>
            <person name="Fulton R."/>
            <person name="Garcia A.C."/>
            <person name="Gardiner A."/>
            <person name="Garfield D.A."/>
            <person name="Garvin B.E."/>
            <person name="Gibson G."/>
            <person name="Gilbert D."/>
            <person name="Gnerre S."/>
            <person name="Godfrey J."/>
            <person name="Good R."/>
            <person name="Gotea V."/>
            <person name="Gravely B."/>
            <person name="Greenberg A.J."/>
            <person name="Griffiths-Jones S."/>
            <person name="Gross S."/>
            <person name="Guigo R."/>
            <person name="Gustafson E.A."/>
            <person name="Haerty W."/>
            <person name="Hahn M.W."/>
            <person name="Halligan D.L."/>
            <person name="Halpern A.L."/>
            <person name="Halter G.M."/>
            <person name="Han M.V."/>
            <person name="Heger A."/>
            <person name="Hillier L."/>
            <person name="Hinrichs A.S."/>
            <person name="Holmes I."/>
            <person name="Hoskins R.A."/>
            <person name="Hubisz M.J."/>
            <person name="Hultmark D."/>
            <person name="Huntley M.A."/>
            <person name="Jaffe D.B."/>
            <person name="Jagadeeshan S."/>
            <person name="Jeck W.R."/>
            <person name="Johnson J."/>
            <person name="Jones C.D."/>
            <person name="Jordan W.C."/>
            <person name="Karpen G.H."/>
            <person name="Kataoka E."/>
            <person name="Keightley P.D."/>
            <person name="Kheradpour P."/>
            <person name="Kirkness E.F."/>
            <person name="Koerich L.B."/>
            <person name="Kristiansen K."/>
            <person name="Kudrna D."/>
            <person name="Kulathinal R.J."/>
            <person name="Kumar S."/>
            <person name="Kwok R."/>
            <person name="Lander E."/>
            <person name="Langley C.H."/>
            <person name="Lapoint R."/>
            <person name="Lazzaro B.P."/>
            <person name="Lee S.J."/>
            <person name="Levesque L."/>
            <person name="Li R."/>
            <person name="Lin C.F."/>
            <person name="Lin M.F."/>
            <person name="Lindblad-Toh K."/>
            <person name="Llopart A."/>
            <person name="Long M."/>
            <person name="Low L."/>
            <person name="Lozovsky E."/>
            <person name="Lu J."/>
            <person name="Luo M."/>
            <person name="Machado C.A."/>
            <person name="Makalowski W."/>
            <person name="Marzo M."/>
            <person name="Matsuda M."/>
            <person name="Matzkin L."/>
            <person name="McAllister B."/>
            <person name="McBride C.S."/>
            <person name="McKernan B."/>
            <person name="McKernan K."/>
            <person name="Mendez-Lago M."/>
            <person name="Minx P."/>
            <person name="Mollenhauer M.U."/>
            <person name="Montooth K."/>
            <person name="Mount S.M."/>
            <person name="Mu X."/>
            <person name="Myers E."/>
            <person name="Negre B."/>
            <person name="Newfeld S."/>
            <person name="Nielsen R."/>
            <person name="Noor M.A."/>
            <person name="O'Grady P."/>
            <person name="Pachter L."/>
            <person name="Papaceit M."/>
            <person name="Parisi M.J."/>
            <person name="Parisi M."/>
            <person name="Parts L."/>
            <person name="Pedersen J.S."/>
            <person name="Pesole G."/>
            <person name="Phillippy A.M."/>
            <person name="Ponting C.P."/>
            <person name="Pop M."/>
            <person name="Porcelli D."/>
            <person name="Powell J.R."/>
            <person name="Prohaska S."/>
            <person name="Pruitt K."/>
            <person name="Puig M."/>
            <person name="Quesneville H."/>
            <person name="Ram K.R."/>
            <person name="Rand D."/>
            <person name="Rasmussen M.D."/>
            <person name="Reed L.K."/>
            <person name="Reenan R."/>
            <person name="Reily A."/>
            <person name="Remington K.A."/>
            <person name="Rieger T.T."/>
            <person name="Ritchie M.G."/>
            <person name="Robin C."/>
            <person name="Rogers Y.H."/>
            <person name="Rohde C."/>
            <person name="Rozas J."/>
            <person name="Rubenfield M.J."/>
            <person name="Ruiz A."/>
            <person name="Russo S."/>
            <person name="Salzberg S.L."/>
            <person name="Sanchez-Gracia A."/>
            <person name="Saranga D.J."/>
            <person name="Sato H."/>
            <person name="Schaeffer S.W."/>
            <person name="Schatz M.C."/>
            <person name="Schlenke T."/>
            <person name="Schwartz R."/>
            <person name="Segarra C."/>
            <person name="Singh R.S."/>
            <person name="Sirot L."/>
            <person name="Sirota M."/>
            <person name="Sisneros N.B."/>
            <person name="Smith C.D."/>
            <person name="Smith T.F."/>
            <person name="Spieth J."/>
            <person name="Stage D.E."/>
            <person name="Stark A."/>
            <person name="Stephan W."/>
            <person name="Strausberg R.L."/>
            <person name="Strempel S."/>
            <person name="Sturgill D."/>
            <person name="Sutton G."/>
            <person name="Sutton G.G."/>
            <person name="Tao W."/>
            <person name="Teichmann S."/>
            <person name="Tobari Y.N."/>
            <person name="Tomimura Y."/>
            <person name="Tsolas J.M."/>
            <person name="Valente V.L."/>
            <person name="Venter E."/>
            <person name="Venter J.C."/>
            <person name="Vicario S."/>
            <person name="Vieira F.G."/>
            <person name="Vilella A.J."/>
            <person name="Villasante A."/>
            <person name="Walenz B."/>
            <person name="Wang J."/>
            <person name="Wasserman M."/>
            <person name="Watts T."/>
            <person name="Wilson D."/>
            <person name="Wilson R.K."/>
            <person name="Wing R.A."/>
            <person name="Wolfner M.F."/>
            <person name="Wong A."/>
            <person name="Wong G.K."/>
            <person name="Wu C.I."/>
            <person name="Wu G."/>
            <person name="Yamamoto D."/>
            <person name="Yang H.P."/>
            <person name="Yang S.P."/>
            <person name="Yorke J.A."/>
            <person name="Yoshida K."/>
            <person name="Zdobnov E."/>
            <person name="Zhang P."/>
            <person name="Zhang Y."/>
            <person name="Zimin A.V."/>
            <person name="Baldwin J."/>
            <person name="Abdouelleil A."/>
            <person name="Abdulkadir J."/>
            <person name="Abebe A."/>
            <person name="Abera B."/>
            <person name="Abreu J."/>
            <person name="Acer S.C."/>
            <person name="Aftuck L."/>
            <person name="Alexander A."/>
            <person name="An P."/>
            <person name="Anderson E."/>
            <person name="Anderson S."/>
            <person name="Arachi H."/>
            <person name="Azer M."/>
            <person name="Bachantsang P."/>
            <person name="Barry A."/>
            <person name="Bayul T."/>
            <person name="Berlin A."/>
            <person name="Bessette D."/>
            <person name="Bloom T."/>
            <person name="Blye J."/>
            <person name="Boguslavskiy L."/>
            <person name="Bonnet C."/>
            <person name="Boukhgalter B."/>
            <person name="Bourzgui I."/>
            <person name="Brown A."/>
            <person name="Cahill P."/>
            <person name="Channer S."/>
            <person name="Cheshatsang Y."/>
            <person name="Chuda L."/>
            <person name="Citroen M."/>
            <person name="Collymore A."/>
            <person name="Cooke P."/>
            <person name="Costello M."/>
            <person name="D'Aco K."/>
            <person name="Daza R."/>
            <person name="De Haan G."/>
            <person name="DeGray S."/>
            <person name="DeMaso C."/>
            <person name="Dhargay N."/>
            <person name="Dooley K."/>
            <person name="Dooley E."/>
            <person name="Doricent M."/>
            <person name="Dorje P."/>
            <person name="Dorjee K."/>
            <person name="Dupes A."/>
            <person name="Elong R."/>
            <person name="Falk J."/>
            <person name="Farina A."/>
            <person name="Faro S."/>
            <person name="Ferguson D."/>
            <person name="Fisher S."/>
            <person name="Foley C.D."/>
            <person name="Franke A."/>
            <person name="Friedrich D."/>
            <person name="Gadbois L."/>
            <person name="Gearin G."/>
            <person name="Gearin C.R."/>
            <person name="Giannoukos G."/>
            <person name="Goode T."/>
            <person name="Graham J."/>
            <person name="Grandbois E."/>
            <person name="Grewal S."/>
            <person name="Gyaltsen K."/>
            <person name="Hafez N."/>
            <person name="Hagos B."/>
            <person name="Hall J."/>
            <person name="Henson C."/>
            <person name="Hollinger A."/>
            <person name="Honan T."/>
            <person name="Huard M.D."/>
            <person name="Hughes L."/>
            <person name="Hurhula B."/>
            <person name="Husby M.E."/>
            <person name="Kamat A."/>
            <person name="Kanga B."/>
            <person name="Kashin S."/>
            <person name="Khazanovich D."/>
            <person name="Kisner P."/>
            <person name="Lance K."/>
            <person name="Lara M."/>
            <person name="Lee W."/>
            <person name="Lennon N."/>
            <person name="Letendre F."/>
            <person name="LeVine R."/>
            <person name="Lipovsky A."/>
            <person name="Liu X."/>
            <person name="Liu J."/>
            <person name="Liu S."/>
            <person name="Lokyitsang T."/>
            <person name="Lokyitsang Y."/>
            <person name="Lubonja R."/>
            <person name="Lui A."/>
            <person name="MacDonald P."/>
            <person name="Magnisalis V."/>
            <person name="Maru K."/>
            <person name="Matthews C."/>
            <person name="McCusker W."/>
            <person name="McDonough S."/>
            <person name="Mehta T."/>
            <person name="Meldrim J."/>
            <person name="Meneus L."/>
            <person name="Mihai O."/>
            <person name="Mihalev A."/>
            <person name="Mihova T."/>
            <person name="Mittelman R."/>
            <person name="Mlenga V."/>
            <person name="Montmayeur A."/>
            <person name="Mulrain L."/>
            <person name="Navidi A."/>
            <person name="Naylor J."/>
            <person name="Negash T."/>
            <person name="Nguyen T."/>
            <person name="Nguyen N."/>
            <person name="Nicol R."/>
            <person name="Norbu C."/>
            <person name="Norbu N."/>
            <person name="Novod N."/>
            <person name="O'Neill B."/>
            <person name="Osman S."/>
            <person name="Markiewicz E."/>
            <person name="Oyono O.L."/>
            <person name="Patti C."/>
            <person name="Phunkhang P."/>
            <person name="Pierre F."/>
            <person name="Priest M."/>
            <person name="Raghuraman S."/>
            <person name="Rege F."/>
            <person name="Reyes R."/>
            <person name="Rise C."/>
            <person name="Rogov P."/>
            <person name="Ross K."/>
            <person name="Ryan E."/>
            <person name="Settipalli S."/>
            <person name="Shea T."/>
            <person name="Sherpa N."/>
            <person name="Shi L."/>
            <person name="Shih D."/>
            <person name="Sparrow T."/>
            <person name="Spaulding J."/>
            <person name="Stalker J."/>
            <person name="Stange-Thomann N."/>
            <person name="Stavropoulos S."/>
            <person name="Stone C."/>
            <person name="Strader C."/>
            <person name="Tesfaye S."/>
            <person name="Thomson T."/>
            <person name="Thoulutsang Y."/>
            <person name="Thoulutsang D."/>
            <person name="Topham K."/>
            <person name="Topping I."/>
            <person name="Tsamla T."/>
            <person name="Vassiliev H."/>
            <person name="Vo A."/>
            <person name="Wangchuk T."/>
            <person name="Wangdi T."/>
            <person name="Weiand M."/>
            <person name="Wilkinson J."/>
            <person name="Wilson A."/>
            <person name="Yadav S."/>
            <person name="Young G."/>
            <person name="Yu Q."/>
            <person name="Zembek L."/>
            <person name="Zhong D."/>
            <person name="Zimmer A."/>
            <person name="Zwirko Z."/>
            <person name="Jaffe D.B."/>
            <person name="Alvarez P."/>
            <person name="Brockman W."/>
            <person name="Butler J."/>
            <person name="Chin C."/>
            <person name="Gnerre S."/>
            <person name="Grabherr M."/>
            <person name="Kleber M."/>
            <person name="Mauceli E."/>
            <person name="MacCallum I."/>
        </authorList>
    </citation>
    <scope>NUCLEOTIDE SEQUENCE [LARGE SCALE GENOMIC DNA]</scope>
    <source>
        <strain evidence="4">Tucson 14024-0371.13</strain>
    </source>
</reference>
<sequence length="271" mass="30714">MLVLTIILIWVIPGLTLPTPPPPERKASNPVVITLINNVTGTIIEATDRISIKSAEWTLITFFDLSQLAREIETVKRGIQSIKQCCPTAYEVCPTIIQILQQEVPEIQDADQLMHHQRYREWTVRMENQTSNLDTTINIRNSEEDAGLRSQSGQNQGEKPCADHPHAVLELVVVASHIRRGQDAVLNVLIGAHELKLSPALVSVEQERIRTTEGKLESTLDQLDRLHADVQGLKTWTKQTQEDVDNEAGWNDEAVRTNNLKEEQRHDQERY</sequence>
<dbReference type="AlphaFoldDB" id="A0A0P9BLV3"/>
<evidence type="ECO:0000313" key="3">
    <source>
        <dbReference type="EMBL" id="KPU72693.1"/>
    </source>
</evidence>
<dbReference type="Proteomes" id="UP000007801">
    <property type="component" value="Unassembled WGS sequence"/>
</dbReference>
<organism evidence="3 4">
    <name type="scientific">Drosophila ananassae</name>
    <name type="common">Fruit fly</name>
    <dbReference type="NCBI Taxonomy" id="7217"/>
    <lineage>
        <taxon>Eukaryota</taxon>
        <taxon>Metazoa</taxon>
        <taxon>Ecdysozoa</taxon>
        <taxon>Arthropoda</taxon>
        <taxon>Hexapoda</taxon>
        <taxon>Insecta</taxon>
        <taxon>Pterygota</taxon>
        <taxon>Neoptera</taxon>
        <taxon>Endopterygota</taxon>
        <taxon>Diptera</taxon>
        <taxon>Brachycera</taxon>
        <taxon>Muscomorpha</taxon>
        <taxon>Ephydroidea</taxon>
        <taxon>Drosophilidae</taxon>
        <taxon>Drosophila</taxon>
        <taxon>Sophophora</taxon>
    </lineage>
</organism>
<protein>
    <submittedName>
        <fullName evidence="3">Uncharacterized protein</fullName>
    </submittedName>
</protein>
<dbReference type="EMBL" id="CH902623">
    <property type="protein sequence ID" value="KPU72693.1"/>
    <property type="molecule type" value="Genomic_DNA"/>
</dbReference>
<evidence type="ECO:0000256" key="1">
    <source>
        <dbReference type="SAM" id="MobiDB-lite"/>
    </source>
</evidence>
<keyword evidence="2" id="KW-0732">Signal</keyword>
<feature type="region of interest" description="Disordered" evidence="1">
    <location>
        <begin position="238"/>
        <end position="271"/>
    </location>
</feature>